<evidence type="ECO:0000256" key="1">
    <source>
        <dbReference type="ARBA" id="ARBA00010406"/>
    </source>
</evidence>
<dbReference type="PROSITE" id="PS51161">
    <property type="entry name" value="ATP_CONE"/>
    <property type="match status" value="1"/>
</dbReference>
<dbReference type="InterPro" id="IPR005144">
    <property type="entry name" value="ATP-cone_dom"/>
</dbReference>
<dbReference type="NCBIfam" id="TIGR02506">
    <property type="entry name" value="NrdE_NrdA"/>
    <property type="match status" value="1"/>
</dbReference>
<evidence type="ECO:0000256" key="2">
    <source>
        <dbReference type="ARBA" id="ARBA00012274"/>
    </source>
</evidence>
<dbReference type="Gene3D" id="3.20.70.20">
    <property type="match status" value="1"/>
</dbReference>
<comment type="function">
    <text evidence="9">Provides the precursors necessary for DNA synthesis. Catalyzes the biosynthesis of deoxyribonucleotides from the corresponding ribonucleotides.</text>
</comment>
<organism evidence="11 12">
    <name type="scientific">Synechococcus phage S-H9-2</name>
    <dbReference type="NCBI Taxonomy" id="2783669"/>
    <lineage>
        <taxon>Viruses</taxon>
        <taxon>Duplodnaviria</taxon>
        <taxon>Heunggongvirae</taxon>
        <taxon>Uroviricota</taxon>
        <taxon>Caudoviricetes</taxon>
        <taxon>Pantevenvirales</taxon>
        <taxon>Kyanoviridae</taxon>
        <taxon>Yushanluvirus</taxon>
        <taxon>Yushanluvirus satich</taxon>
    </lineage>
</organism>
<dbReference type="SUPFAM" id="SSF51998">
    <property type="entry name" value="PFL-like glycyl radical enzymes"/>
    <property type="match status" value="1"/>
</dbReference>
<evidence type="ECO:0000256" key="9">
    <source>
        <dbReference type="RuleBase" id="RU003410"/>
    </source>
</evidence>
<dbReference type="NCBIfam" id="NF006578">
    <property type="entry name" value="PRK09103.1"/>
    <property type="match status" value="1"/>
</dbReference>
<dbReference type="UniPathway" id="UPA00326"/>
<proteinExistence type="inferred from homology"/>
<comment type="catalytic activity">
    <reaction evidence="9">
        <text>a 2'-deoxyribonucleoside 5'-diphosphate + [thioredoxin]-disulfide + H2O = a ribonucleoside 5'-diphosphate + [thioredoxin]-dithiol</text>
        <dbReference type="Rhea" id="RHEA:23252"/>
        <dbReference type="Rhea" id="RHEA-COMP:10698"/>
        <dbReference type="Rhea" id="RHEA-COMP:10700"/>
        <dbReference type="ChEBI" id="CHEBI:15377"/>
        <dbReference type="ChEBI" id="CHEBI:29950"/>
        <dbReference type="ChEBI" id="CHEBI:50058"/>
        <dbReference type="ChEBI" id="CHEBI:57930"/>
        <dbReference type="ChEBI" id="CHEBI:73316"/>
        <dbReference type="EC" id="1.17.4.1"/>
    </reaction>
</comment>
<evidence type="ECO:0000256" key="7">
    <source>
        <dbReference type="ARBA" id="ARBA00023116"/>
    </source>
</evidence>
<dbReference type="RefSeq" id="YP_010669354.1">
    <property type="nucleotide sequence ID" value="NC_070960.1"/>
</dbReference>
<dbReference type="Pfam" id="PF00317">
    <property type="entry name" value="Ribonuc_red_lgN"/>
    <property type="match status" value="1"/>
</dbReference>
<dbReference type="InterPro" id="IPR013346">
    <property type="entry name" value="NrdE_NrdA_C"/>
</dbReference>
<keyword evidence="4 8" id="KW-0547">Nucleotide-binding</keyword>
<dbReference type="Pfam" id="PF03477">
    <property type="entry name" value="ATP-cone"/>
    <property type="match status" value="1"/>
</dbReference>
<keyword evidence="6 9" id="KW-0560">Oxidoreductase</keyword>
<feature type="domain" description="ATP-cone" evidence="10">
    <location>
        <begin position="4"/>
        <end position="94"/>
    </location>
</feature>
<dbReference type="SUPFAM" id="SSF48168">
    <property type="entry name" value="R1 subunit of ribonucleotide reductase, N-terminal domain"/>
    <property type="match status" value="1"/>
</dbReference>
<dbReference type="InterPro" id="IPR039718">
    <property type="entry name" value="Rrm1"/>
</dbReference>
<accession>A0A873WB06</accession>
<evidence type="ECO:0000256" key="5">
    <source>
        <dbReference type="ARBA" id="ARBA00022840"/>
    </source>
</evidence>
<protein>
    <recommendedName>
        <fullName evidence="2 9">Ribonucleoside-diphosphate reductase</fullName>
        <ecNumber evidence="2 9">1.17.4.1</ecNumber>
    </recommendedName>
</protein>
<dbReference type="InterPro" id="IPR000788">
    <property type="entry name" value="RNR_lg_C"/>
</dbReference>
<dbReference type="GO" id="GO:0005524">
    <property type="term" value="F:ATP binding"/>
    <property type="evidence" value="ECO:0007669"/>
    <property type="project" value="UniProtKB-UniRule"/>
</dbReference>
<evidence type="ECO:0000313" key="11">
    <source>
        <dbReference type="EMBL" id="QPB08369.1"/>
    </source>
</evidence>
<keyword evidence="5 8" id="KW-0067">ATP-binding</keyword>
<dbReference type="EMBL" id="MW147367">
    <property type="protein sequence ID" value="QPB08369.1"/>
    <property type="molecule type" value="Genomic_DNA"/>
</dbReference>
<evidence type="ECO:0000256" key="4">
    <source>
        <dbReference type="ARBA" id="ARBA00022741"/>
    </source>
</evidence>
<dbReference type="GeneID" id="77945524"/>
<dbReference type="GO" id="GO:0004748">
    <property type="term" value="F:ribonucleoside-diphosphate reductase activity, thioredoxin disulfide as acceptor"/>
    <property type="evidence" value="ECO:0007669"/>
    <property type="project" value="UniProtKB-EC"/>
</dbReference>
<keyword evidence="12" id="KW-1185">Reference proteome</keyword>
<dbReference type="InterPro" id="IPR013509">
    <property type="entry name" value="RNR_lsu_N"/>
</dbReference>
<keyword evidence="7 9" id="KW-0215">Deoxyribonucleotide synthesis</keyword>
<sequence length="771" mass="87781">MSTINVEKRDGSIEPLNLEKIHKMVEEACEGLSGVSASQVEMHSNIQFHDGITTENIQEILIRSASDLISLDNPNYQFVASRLLLFALRKQVFNKSVWKDGMPTPYDVALYNVTINKVYDEDLLDKYSDDDWEKLNKYIDHGRDYLFSYAGLRQVVDKYLVQDRSSGEVYETPQYMYLFIAMTLFADYPATQRLDYVRRYYNAISKHKINIPTPIMAGVRTPLRQFASCVLIDSDDTLDSIFSSDMAIGKYVAQRAGIGINAGRIRGVNSKIRGGEVAHTGVIPFLKKFESTVRCCTQNGIRGGSATVHFPIWHQEIEDIIVLKNNKGTEDNRVRKLDYSIQISKLFYERFIKNESITLFSPHDVPGLYDAFGTPEFDDLYRKYESDRSIPKRSIGGQELILALLKERAETGRMYIMNIDHCNSHSSFKDKVNMSNLCQEITLPTDPLQHIDGEGEIALCILSAINVGKLKNLDDMEELCDLAVRGLEELIDYQNYPVKAAEQSTKNRRSLGVGFIGLAHYLARNGEHYDDPGAWRLVHELTESFQYYLLRSSNEIAKEKGACGYFDRTKYSDGILPIDTYKREVDQICQVELRHDWDSLRTSILEHGLRHSTLSAQMPSESSSVVSNETNGIEPPRAYLSIKKSKKGPLKQVVPQYTTLKNNYTLLWEMKDNSGYINVVSVMQKFFDQAISGNWSYNPENYPDNNVPVSVMAGDLLNTYKYGWKTSYYQNTYDSKTDPTDEAPPEKEESVEDLLQQILATEEEACDSCAI</sequence>
<reference evidence="11" key="1">
    <citation type="submission" date="2020-10" db="EMBL/GenBank/DDBJ databases">
        <title>The Isolation and Genome Sequence of a Novel Cyanophage S-H9-2 from the Yellow Sea, China.</title>
        <authorList>
            <person name="Jiang T."/>
            <person name="Luo L."/>
        </authorList>
    </citation>
    <scope>NUCLEOTIDE SEQUENCE</scope>
</reference>
<dbReference type="Pfam" id="PF02867">
    <property type="entry name" value="Ribonuc_red_lgC"/>
    <property type="match status" value="1"/>
</dbReference>
<dbReference type="PANTHER" id="PTHR11573">
    <property type="entry name" value="RIBONUCLEOSIDE-DIPHOSPHATE REDUCTASE LARGE CHAIN"/>
    <property type="match status" value="1"/>
</dbReference>
<dbReference type="GO" id="GO:0009263">
    <property type="term" value="P:deoxyribonucleotide biosynthetic process"/>
    <property type="evidence" value="ECO:0007669"/>
    <property type="project" value="UniProtKB-KW"/>
</dbReference>
<comment type="similarity">
    <text evidence="1 9">Belongs to the ribonucleoside diphosphate reductase large chain family.</text>
</comment>
<dbReference type="EC" id="1.17.4.1" evidence="2 9"/>
<evidence type="ECO:0000259" key="10">
    <source>
        <dbReference type="PROSITE" id="PS51161"/>
    </source>
</evidence>
<dbReference type="PRINTS" id="PR01183">
    <property type="entry name" value="RIBORDTASEM1"/>
</dbReference>
<dbReference type="PROSITE" id="PS00089">
    <property type="entry name" value="RIBORED_LARGE"/>
    <property type="match status" value="1"/>
</dbReference>
<evidence type="ECO:0000256" key="6">
    <source>
        <dbReference type="ARBA" id="ARBA00023002"/>
    </source>
</evidence>
<evidence type="ECO:0000256" key="3">
    <source>
        <dbReference type="ARBA" id="ARBA00022533"/>
    </source>
</evidence>
<dbReference type="Proteomes" id="UP000662754">
    <property type="component" value="Segment"/>
</dbReference>
<evidence type="ECO:0000256" key="8">
    <source>
        <dbReference type="PROSITE-ProRule" id="PRU00492"/>
    </source>
</evidence>
<evidence type="ECO:0000313" key="12">
    <source>
        <dbReference type="Proteomes" id="UP000662754"/>
    </source>
</evidence>
<name>A0A873WB06_9CAUD</name>
<dbReference type="PANTHER" id="PTHR11573:SF6">
    <property type="entry name" value="RIBONUCLEOSIDE-DIPHOSPHATE REDUCTASE LARGE SUBUNIT"/>
    <property type="match status" value="1"/>
</dbReference>
<keyword evidence="3" id="KW-0021">Allosteric enzyme</keyword>
<dbReference type="KEGG" id="vg:77945524"/>
<dbReference type="InterPro" id="IPR008926">
    <property type="entry name" value="RNR_R1-su_N"/>
</dbReference>